<sequence length="85" mass="9859">MASAEGEHGTHLSILWSSTPTTSPFHSKVIKIQRPMSDCALREFEQWVTHHPWTDVLEVKDVHTKWHNFFYHHNGTLPSLLPSKE</sequence>
<evidence type="ECO:0000313" key="3">
    <source>
        <dbReference type="Proteomes" id="UP000324222"/>
    </source>
</evidence>
<keyword evidence="3" id="KW-1185">Reference proteome</keyword>
<proteinExistence type="predicted"/>
<evidence type="ECO:0000313" key="2">
    <source>
        <dbReference type="EMBL" id="MPC20008.1"/>
    </source>
</evidence>
<feature type="compositionally biased region" description="Basic and acidic residues" evidence="1">
    <location>
        <begin position="1"/>
        <end position="10"/>
    </location>
</feature>
<accession>A0A5B7DFC1</accession>
<dbReference type="AlphaFoldDB" id="A0A5B7DFC1"/>
<dbReference type="Proteomes" id="UP000324222">
    <property type="component" value="Unassembled WGS sequence"/>
</dbReference>
<feature type="compositionally biased region" description="Polar residues" evidence="1">
    <location>
        <begin position="15"/>
        <end position="24"/>
    </location>
</feature>
<gene>
    <name evidence="2" type="ORF">E2C01_012938</name>
</gene>
<organism evidence="2 3">
    <name type="scientific">Portunus trituberculatus</name>
    <name type="common">Swimming crab</name>
    <name type="synonym">Neptunus trituberculatus</name>
    <dbReference type="NCBI Taxonomy" id="210409"/>
    <lineage>
        <taxon>Eukaryota</taxon>
        <taxon>Metazoa</taxon>
        <taxon>Ecdysozoa</taxon>
        <taxon>Arthropoda</taxon>
        <taxon>Crustacea</taxon>
        <taxon>Multicrustacea</taxon>
        <taxon>Malacostraca</taxon>
        <taxon>Eumalacostraca</taxon>
        <taxon>Eucarida</taxon>
        <taxon>Decapoda</taxon>
        <taxon>Pleocyemata</taxon>
        <taxon>Brachyura</taxon>
        <taxon>Eubrachyura</taxon>
        <taxon>Portunoidea</taxon>
        <taxon>Portunidae</taxon>
        <taxon>Portuninae</taxon>
        <taxon>Portunus</taxon>
    </lineage>
</organism>
<dbReference type="EMBL" id="VSRR010000824">
    <property type="protein sequence ID" value="MPC20008.1"/>
    <property type="molecule type" value="Genomic_DNA"/>
</dbReference>
<protein>
    <submittedName>
        <fullName evidence="2">Uncharacterized protein</fullName>
    </submittedName>
</protein>
<feature type="region of interest" description="Disordered" evidence="1">
    <location>
        <begin position="1"/>
        <end position="24"/>
    </location>
</feature>
<comment type="caution">
    <text evidence="2">The sequence shown here is derived from an EMBL/GenBank/DDBJ whole genome shotgun (WGS) entry which is preliminary data.</text>
</comment>
<reference evidence="2 3" key="1">
    <citation type="submission" date="2019-05" db="EMBL/GenBank/DDBJ databases">
        <title>Another draft genome of Portunus trituberculatus and its Hox gene families provides insights of decapod evolution.</title>
        <authorList>
            <person name="Jeong J.-H."/>
            <person name="Song I."/>
            <person name="Kim S."/>
            <person name="Choi T."/>
            <person name="Kim D."/>
            <person name="Ryu S."/>
            <person name="Kim W."/>
        </authorList>
    </citation>
    <scope>NUCLEOTIDE SEQUENCE [LARGE SCALE GENOMIC DNA]</scope>
    <source>
        <tissue evidence="2">Muscle</tissue>
    </source>
</reference>
<evidence type="ECO:0000256" key="1">
    <source>
        <dbReference type="SAM" id="MobiDB-lite"/>
    </source>
</evidence>
<name>A0A5B7DFC1_PORTR</name>